<organism evidence="1 2">
    <name type="scientific">Mycoplasma capricolum subsp. capricolum 14232</name>
    <dbReference type="NCBI Taxonomy" id="1188238"/>
    <lineage>
        <taxon>Bacteria</taxon>
        <taxon>Bacillati</taxon>
        <taxon>Mycoplasmatota</taxon>
        <taxon>Mollicutes</taxon>
        <taxon>Mycoplasmataceae</taxon>
        <taxon>Mycoplasma</taxon>
    </lineage>
</organism>
<accession>A0A084ESP8</accession>
<reference evidence="1 2" key="1">
    <citation type="submission" date="2014-02" db="EMBL/GenBank/DDBJ databases">
        <title>Genome sequence of Mycoplasma capricolum subsp. capricolum strain 14232.</title>
        <authorList>
            <person name="Sirand-Pugnet P."/>
            <person name="Breton M."/>
            <person name="Dordet-Frisoni E."/>
            <person name="Baranowski E."/>
            <person name="Barre A."/>
            <person name="Couture C."/>
            <person name="Dupuy V."/>
            <person name="Gaurivaud P."/>
            <person name="Jacob D."/>
            <person name="Lemaitre C."/>
            <person name="Manso-Silvan L."/>
            <person name="Nikolski M."/>
            <person name="Nouvel L.-X."/>
            <person name="Poumarat F."/>
            <person name="Tardy F."/>
            <person name="Thebault P."/>
            <person name="Theil S."/>
            <person name="Citti C."/>
            <person name="Thiaucourt F."/>
            <person name="Blanchard A."/>
        </authorList>
    </citation>
    <scope>NUCLEOTIDE SEQUENCE [LARGE SCALE GENOMIC DNA]</scope>
    <source>
        <strain evidence="1 2">14232</strain>
    </source>
</reference>
<protein>
    <recommendedName>
        <fullName evidence="3">Serine aminopeptidase S33 domain-containing protein</fullName>
    </recommendedName>
</protein>
<evidence type="ECO:0000313" key="1">
    <source>
        <dbReference type="EMBL" id="KEZ20990.1"/>
    </source>
</evidence>
<dbReference type="AlphaFoldDB" id="A0A084ESP8"/>
<gene>
    <name evidence="1" type="ORF">MCAPa_0600</name>
</gene>
<proteinExistence type="predicted"/>
<sequence>MKQIDIQTIDDHQVKTYVFDKVKKPIAVLHIISSNLSVIDFYKNFFQVLNNNQIVVVCNSIQNSLNIRNQAKIFNDNWKINLEDLKEVNHFIKKQYKLPIFMFSHSIACVFSKAYSIKYSETINGLILSNYLELNKKIIIKQIFKLIFIKLFFKNKNQYSFYQDSFIQKFLNKFNQNNNLLVNKLNRYLDILEDDFISKKFDIISLLDVYKTMYFNLKRKNLNLIKKHLPILIIVNDNNYQEEKKYLKSSYKLLKQLLKKDYYVSLNYIDDLKNKMFTNSNLILENQIITFINKHLIHI</sequence>
<dbReference type="RefSeq" id="WP_036430981.1">
    <property type="nucleotide sequence ID" value="NZ_JFDO01000003.1"/>
</dbReference>
<evidence type="ECO:0000313" key="2">
    <source>
        <dbReference type="Proteomes" id="UP000028533"/>
    </source>
</evidence>
<dbReference type="EMBL" id="JFDO01000003">
    <property type="protein sequence ID" value="KEZ20990.1"/>
    <property type="molecule type" value="Genomic_DNA"/>
</dbReference>
<comment type="caution">
    <text evidence="1">The sequence shown here is derived from an EMBL/GenBank/DDBJ whole genome shotgun (WGS) entry which is preliminary data.</text>
</comment>
<dbReference type="InterPro" id="IPR029058">
    <property type="entry name" value="AB_hydrolase_fold"/>
</dbReference>
<dbReference type="Proteomes" id="UP000028533">
    <property type="component" value="Unassembled WGS sequence"/>
</dbReference>
<name>A0A084ESP8_MYCCA</name>
<evidence type="ECO:0008006" key="3">
    <source>
        <dbReference type="Google" id="ProtNLM"/>
    </source>
</evidence>
<dbReference type="SUPFAM" id="SSF53474">
    <property type="entry name" value="alpha/beta-Hydrolases"/>
    <property type="match status" value="1"/>
</dbReference>